<evidence type="ECO:0000313" key="1">
    <source>
        <dbReference type="EMBL" id="CAG8733625.1"/>
    </source>
</evidence>
<feature type="non-terminal residue" evidence="1">
    <location>
        <position position="166"/>
    </location>
</feature>
<protein>
    <submittedName>
        <fullName evidence="1">17501_t:CDS:1</fullName>
    </submittedName>
</protein>
<feature type="non-terminal residue" evidence="1">
    <location>
        <position position="1"/>
    </location>
</feature>
<dbReference type="Proteomes" id="UP000789525">
    <property type="component" value="Unassembled WGS sequence"/>
</dbReference>
<evidence type="ECO:0000313" key="2">
    <source>
        <dbReference type="Proteomes" id="UP000789525"/>
    </source>
</evidence>
<comment type="caution">
    <text evidence="1">The sequence shown here is derived from an EMBL/GenBank/DDBJ whole genome shotgun (WGS) entry which is preliminary data.</text>
</comment>
<gene>
    <name evidence="1" type="ORF">ACOLOM_LOCUS11786</name>
</gene>
<name>A0ACA9Q7L9_9GLOM</name>
<dbReference type="EMBL" id="CAJVPT010044066">
    <property type="protein sequence ID" value="CAG8733625.1"/>
    <property type="molecule type" value="Genomic_DNA"/>
</dbReference>
<accession>A0ACA9Q7L9</accession>
<keyword evidence="2" id="KW-1185">Reference proteome</keyword>
<proteinExistence type="predicted"/>
<organism evidence="1 2">
    <name type="scientific">Acaulospora colombiana</name>
    <dbReference type="NCBI Taxonomy" id="27376"/>
    <lineage>
        <taxon>Eukaryota</taxon>
        <taxon>Fungi</taxon>
        <taxon>Fungi incertae sedis</taxon>
        <taxon>Mucoromycota</taxon>
        <taxon>Glomeromycotina</taxon>
        <taxon>Glomeromycetes</taxon>
        <taxon>Diversisporales</taxon>
        <taxon>Acaulosporaceae</taxon>
        <taxon>Acaulospora</taxon>
    </lineage>
</organism>
<reference evidence="1" key="1">
    <citation type="submission" date="2021-06" db="EMBL/GenBank/DDBJ databases">
        <authorList>
            <person name="Kallberg Y."/>
            <person name="Tangrot J."/>
            <person name="Rosling A."/>
        </authorList>
    </citation>
    <scope>NUCLEOTIDE SEQUENCE</scope>
    <source>
        <strain evidence="1">CL356</strain>
    </source>
</reference>
<sequence>CLKPGGIVIWIEGDYDFYSGYPIVYKPFASEANPSGSYLQRMGYELRRAVTANGSALKEVEHLMDQGLWWQSDVIDPDTADWVYSESPALPTLQSINPPNKPSLFIYEVHNTIEEVQEKMALRNRGKDIPPPPLPEWQPLDPELSLFSTKTARTTFIHRDVSPPLQ</sequence>